<dbReference type="AlphaFoldDB" id="A0A4V1E0U3"/>
<evidence type="ECO:0000313" key="3">
    <source>
        <dbReference type="Proteomes" id="UP000298631"/>
    </source>
</evidence>
<dbReference type="Pfam" id="PF03401">
    <property type="entry name" value="TctC"/>
    <property type="match status" value="1"/>
</dbReference>
<dbReference type="InterPro" id="IPR042100">
    <property type="entry name" value="Bug_dom1"/>
</dbReference>
<reference evidence="2 3" key="1">
    <citation type="submission" date="2019-05" db="EMBL/GenBank/DDBJ databases">
        <title>Pseudorhodobacter turbinis sp. nov., isolated from the gut of the Korean turban shell.</title>
        <authorList>
            <person name="Jeong Y.-S."/>
            <person name="Kang W.-R."/>
            <person name="Bae J.-W."/>
        </authorList>
    </citation>
    <scope>NUCLEOTIDE SEQUENCE [LARGE SCALE GENOMIC DNA]</scope>
    <source>
        <strain evidence="2 3">S12M18</strain>
    </source>
</reference>
<dbReference type="CDD" id="cd07012">
    <property type="entry name" value="PBP2_Bug_TTT"/>
    <property type="match status" value="1"/>
</dbReference>
<keyword evidence="3" id="KW-1185">Reference proteome</keyword>
<organism evidence="2 3">
    <name type="scientific">Pseudorhodobacter turbinis</name>
    <dbReference type="NCBI Taxonomy" id="2500533"/>
    <lineage>
        <taxon>Bacteria</taxon>
        <taxon>Pseudomonadati</taxon>
        <taxon>Pseudomonadota</taxon>
        <taxon>Alphaproteobacteria</taxon>
        <taxon>Rhodobacterales</taxon>
        <taxon>Paracoccaceae</taxon>
        <taxon>Pseudorhodobacter</taxon>
    </lineage>
</organism>
<evidence type="ECO:0000256" key="1">
    <source>
        <dbReference type="ARBA" id="ARBA00006987"/>
    </source>
</evidence>
<dbReference type="EMBL" id="CP039964">
    <property type="protein sequence ID" value="QCO55834.1"/>
    <property type="molecule type" value="Genomic_DNA"/>
</dbReference>
<comment type="similarity">
    <text evidence="1">Belongs to the UPF0065 (bug) family.</text>
</comment>
<dbReference type="Proteomes" id="UP000298631">
    <property type="component" value="Chromosome"/>
</dbReference>
<dbReference type="InterPro" id="IPR005064">
    <property type="entry name" value="BUG"/>
</dbReference>
<dbReference type="OrthoDB" id="9780943at2"/>
<accession>A0A4V1E0U3</accession>
<name>A0A4V1E0U3_9RHOB</name>
<dbReference type="Gene3D" id="3.40.190.10">
    <property type="entry name" value="Periplasmic binding protein-like II"/>
    <property type="match status" value="1"/>
</dbReference>
<dbReference type="PANTHER" id="PTHR42928:SF5">
    <property type="entry name" value="BLR1237 PROTEIN"/>
    <property type="match status" value="1"/>
</dbReference>
<dbReference type="PIRSF" id="PIRSF017082">
    <property type="entry name" value="YflP"/>
    <property type="match status" value="1"/>
</dbReference>
<proteinExistence type="inferred from homology"/>
<sequence>MRRVFDDLARHSISLLPINFSRETDMTISRRAALIGAAVLTLATPALAQDAAWPSKPLHTFVGFPAGSSPDLLARIVTEPLAAALGQPIVIENKPGAGGVIGIQQMLNAKDQDYTFGTTINGPMTTAPRMVPDLGYDVAADVAPVAMIATSPLVLVVAADFAADDLAGFVAAAGEEPEVVSYGSVGKGSGAHLTAELFSDRAGVEMLHIPYTSYAEVTTAIIGGEIDSGFMAPSAAMQYVEAGTLKILGITSQAPFDQAPGVPVMAGQAGLPDDFRAELWNAFIAPAGTDEAIINKLNADINVILADPAVQKRLADMGWQVAGGTAAELQQRIVEDTAIWGTVLDRIDTKN</sequence>
<dbReference type="SUPFAM" id="SSF53850">
    <property type="entry name" value="Periplasmic binding protein-like II"/>
    <property type="match status" value="1"/>
</dbReference>
<dbReference type="Gene3D" id="3.40.190.150">
    <property type="entry name" value="Bordetella uptake gene, domain 1"/>
    <property type="match status" value="1"/>
</dbReference>
<dbReference type="KEGG" id="pseb:EOK75_08810"/>
<dbReference type="PANTHER" id="PTHR42928">
    <property type="entry name" value="TRICARBOXYLATE-BINDING PROTEIN"/>
    <property type="match status" value="1"/>
</dbReference>
<evidence type="ECO:0000313" key="2">
    <source>
        <dbReference type="EMBL" id="QCO55834.1"/>
    </source>
</evidence>
<gene>
    <name evidence="2" type="ORF">EOK75_08810</name>
</gene>
<protein>
    <submittedName>
        <fullName evidence="2">Tripartite tricarboxylate transporter substrate binding protein</fullName>
    </submittedName>
</protein>